<comment type="caution">
    <text evidence="2">The sequence shown here is derived from an EMBL/GenBank/DDBJ whole genome shotgun (WGS) entry which is preliminary data.</text>
</comment>
<organism evidence="2 3">
    <name type="scientific">Crotalaria pallida</name>
    <name type="common">Smooth rattlebox</name>
    <name type="synonym">Crotalaria striata</name>
    <dbReference type="NCBI Taxonomy" id="3830"/>
    <lineage>
        <taxon>Eukaryota</taxon>
        <taxon>Viridiplantae</taxon>
        <taxon>Streptophyta</taxon>
        <taxon>Embryophyta</taxon>
        <taxon>Tracheophyta</taxon>
        <taxon>Spermatophyta</taxon>
        <taxon>Magnoliopsida</taxon>
        <taxon>eudicotyledons</taxon>
        <taxon>Gunneridae</taxon>
        <taxon>Pentapetalae</taxon>
        <taxon>rosids</taxon>
        <taxon>fabids</taxon>
        <taxon>Fabales</taxon>
        <taxon>Fabaceae</taxon>
        <taxon>Papilionoideae</taxon>
        <taxon>50 kb inversion clade</taxon>
        <taxon>genistoids sensu lato</taxon>
        <taxon>core genistoids</taxon>
        <taxon>Crotalarieae</taxon>
        <taxon>Crotalaria</taxon>
    </lineage>
</organism>
<dbReference type="PANTHER" id="PTHR31087:SF160">
    <property type="entry name" value="PROTEIN LURP-ONE-RELATED 1-RELATED"/>
    <property type="match status" value="1"/>
</dbReference>
<evidence type="ECO:0000256" key="1">
    <source>
        <dbReference type="ARBA" id="ARBA00005437"/>
    </source>
</evidence>
<dbReference type="Proteomes" id="UP001372338">
    <property type="component" value="Unassembled WGS sequence"/>
</dbReference>
<dbReference type="InterPro" id="IPR025659">
    <property type="entry name" value="Tubby-like_C"/>
</dbReference>
<dbReference type="Pfam" id="PF04525">
    <property type="entry name" value="LOR"/>
    <property type="match status" value="1"/>
</dbReference>
<keyword evidence="3" id="KW-1185">Reference proteome</keyword>
<sequence>MAYYQSQLQLMPAPAAPTLPGPITVLGPQYCAPYPVDLTIVSNKVFGVGGDNFAVKDINGNVIFKVKSSLMTLRDHRLLLDAAGNPIVTLRRKLMTAHDRWQAFRGDSKDPTDLIFTLKRSSLIQLKTKLDVFLASNTNGDTCDFKIKGSWVARSCAIYAGDSNSIVAQMHQKHNVQSVLLGKDSFMVTVYPNIDYAFIVALMVVLNEINEDDNGK</sequence>
<reference evidence="2 3" key="1">
    <citation type="submission" date="2024-01" db="EMBL/GenBank/DDBJ databases">
        <title>The genomes of 5 underutilized Papilionoideae crops provide insights into root nodulation and disease resistanc.</title>
        <authorList>
            <person name="Yuan L."/>
        </authorList>
    </citation>
    <scope>NUCLEOTIDE SEQUENCE [LARGE SCALE GENOMIC DNA]</scope>
    <source>
        <strain evidence="2">ZHUSHIDOU_FW_LH</strain>
        <tissue evidence="2">Leaf</tissue>
    </source>
</reference>
<protein>
    <submittedName>
        <fullName evidence="2">Uncharacterized protein</fullName>
    </submittedName>
</protein>
<dbReference type="SUPFAM" id="SSF54518">
    <property type="entry name" value="Tubby C-terminal domain-like"/>
    <property type="match status" value="1"/>
</dbReference>
<dbReference type="EMBL" id="JAYWIO010000001">
    <property type="protein sequence ID" value="KAK7287158.1"/>
    <property type="molecule type" value="Genomic_DNA"/>
</dbReference>
<dbReference type="InterPro" id="IPR007612">
    <property type="entry name" value="LOR"/>
</dbReference>
<comment type="similarity">
    <text evidence="1">Belongs to the LOR family.</text>
</comment>
<evidence type="ECO:0000313" key="3">
    <source>
        <dbReference type="Proteomes" id="UP001372338"/>
    </source>
</evidence>
<dbReference type="AlphaFoldDB" id="A0AAN9IWF8"/>
<name>A0AAN9IWF8_CROPI</name>
<evidence type="ECO:0000313" key="2">
    <source>
        <dbReference type="EMBL" id="KAK7287158.1"/>
    </source>
</evidence>
<proteinExistence type="inferred from homology"/>
<dbReference type="Gene3D" id="2.40.160.200">
    <property type="entry name" value="LURP1-related"/>
    <property type="match status" value="1"/>
</dbReference>
<dbReference type="PANTHER" id="PTHR31087">
    <property type="match status" value="1"/>
</dbReference>
<accession>A0AAN9IWF8</accession>
<gene>
    <name evidence="2" type="ORF">RIF29_00245</name>
</gene>
<dbReference type="InterPro" id="IPR038595">
    <property type="entry name" value="LOR_sf"/>
</dbReference>